<reference evidence="1 2" key="2">
    <citation type="submission" date="2016-01" db="EMBL/GenBank/DDBJ databases">
        <title>Microcella alkaliphila JAM AC0309 whole genome shotgun sequence.</title>
        <authorList>
            <person name="Kurata A."/>
            <person name="Hirose Y."/>
            <person name="Kishimoto N."/>
            <person name="Kobayashi T."/>
        </authorList>
    </citation>
    <scope>NUCLEOTIDE SEQUENCE [LARGE SCALE GENOMIC DNA]</scope>
    <source>
        <strain evidence="1 2">JAM AC0309</strain>
    </source>
</reference>
<accession>A0A0U4WUC5</accession>
<protein>
    <submittedName>
        <fullName evidence="1">UPF0271 protein C272_11976</fullName>
    </submittedName>
</protein>
<dbReference type="NCBIfam" id="NF003814">
    <property type="entry name" value="PRK05406.1-3"/>
    <property type="match status" value="1"/>
</dbReference>
<dbReference type="AlphaFoldDB" id="A0A0U4WUC5"/>
<dbReference type="CDD" id="cd10787">
    <property type="entry name" value="LamB_YcsF_like"/>
    <property type="match status" value="1"/>
</dbReference>
<sequence length="257" mass="26713">MPAIDLNSDLGEGWAGIAVADDDAMLQLVTSANLACGGHAGDADARRNAVRAAVDAGVVIGAHPSYVDREGFGRRAMDVPGPVLERQIREQLEALLDTCDGIPGAVVRYLKPHGALYSRILADADQADAVARVAAEFELPVLALAGVPGSAIQRACDRRFVDIVGEAFADRAYASDGTLVARGTFGAVLDDADAVRARAVRLATEHLIDTIDGGTLHLDAQSLCVHGDTRDAVALAQGVRAGLDDAGVDVRPFLSPS</sequence>
<evidence type="ECO:0000313" key="1">
    <source>
        <dbReference type="EMBL" id="BAU31464.1"/>
    </source>
</evidence>
<proteinExistence type="predicted"/>
<dbReference type="NCBIfam" id="NF003816">
    <property type="entry name" value="PRK05406.1-5"/>
    <property type="match status" value="1"/>
</dbReference>
<dbReference type="InterPro" id="IPR005501">
    <property type="entry name" value="LamB/YcsF/PxpA-like"/>
</dbReference>
<dbReference type="InterPro" id="IPR011330">
    <property type="entry name" value="Glyco_hydro/deAcase_b/a-brl"/>
</dbReference>
<dbReference type="PANTHER" id="PTHR30292">
    <property type="entry name" value="UNCHARACTERIZED PROTEIN YBGL-RELATED"/>
    <property type="match status" value="1"/>
</dbReference>
<reference evidence="2" key="1">
    <citation type="submission" date="2015-12" db="EMBL/GenBank/DDBJ databases">
        <authorList>
            <person name="Shamseldin A."/>
            <person name="Moawad H."/>
            <person name="Abd El-Rahim W.M."/>
            <person name="Sadowsky M.J."/>
        </authorList>
    </citation>
    <scope>NUCLEOTIDE SEQUENCE [LARGE SCALE GENOMIC DNA]</scope>
    <source>
        <strain evidence="2">JAM AC0309</strain>
    </source>
</reference>
<dbReference type="PANTHER" id="PTHR30292:SF0">
    <property type="entry name" value="5-OXOPROLINASE SUBUNIT A"/>
    <property type="match status" value="1"/>
</dbReference>
<dbReference type="EMBL" id="AP017315">
    <property type="protein sequence ID" value="BAU31464.1"/>
    <property type="molecule type" value="Genomic_DNA"/>
</dbReference>
<dbReference type="Proteomes" id="UP000218965">
    <property type="component" value="Chromosome"/>
</dbReference>
<dbReference type="Gene3D" id="3.20.20.370">
    <property type="entry name" value="Glycoside hydrolase/deacetylase"/>
    <property type="match status" value="1"/>
</dbReference>
<dbReference type="KEGG" id="malk:MalAC0309_0592"/>
<dbReference type="SUPFAM" id="SSF88713">
    <property type="entry name" value="Glycoside hydrolase/deacetylase"/>
    <property type="match status" value="1"/>
</dbReference>
<gene>
    <name evidence="1" type="ORF">MalAC0309_0592</name>
</gene>
<dbReference type="Pfam" id="PF03746">
    <property type="entry name" value="LamB_YcsF"/>
    <property type="match status" value="1"/>
</dbReference>
<dbReference type="OrthoDB" id="9773478at2"/>
<dbReference type="RefSeq" id="WP_096420698.1">
    <property type="nucleotide sequence ID" value="NZ_AP017315.1"/>
</dbReference>
<dbReference type="GO" id="GO:0005975">
    <property type="term" value="P:carbohydrate metabolic process"/>
    <property type="evidence" value="ECO:0007669"/>
    <property type="project" value="InterPro"/>
</dbReference>
<name>A0A0U4WUC5_9MICO</name>
<evidence type="ECO:0000313" key="2">
    <source>
        <dbReference type="Proteomes" id="UP000218965"/>
    </source>
</evidence>
<organism evidence="1 2">
    <name type="scientific">Microcella alkaliphila</name>
    <dbReference type="NCBI Taxonomy" id="279828"/>
    <lineage>
        <taxon>Bacteria</taxon>
        <taxon>Bacillati</taxon>
        <taxon>Actinomycetota</taxon>
        <taxon>Actinomycetes</taxon>
        <taxon>Micrococcales</taxon>
        <taxon>Microbacteriaceae</taxon>
        <taxon>Microcella</taxon>
    </lineage>
</organism>